<organism evidence="1 2">
    <name type="scientific">Dendrobium nobile</name>
    <name type="common">Orchid</name>
    <dbReference type="NCBI Taxonomy" id="94219"/>
    <lineage>
        <taxon>Eukaryota</taxon>
        <taxon>Viridiplantae</taxon>
        <taxon>Streptophyta</taxon>
        <taxon>Embryophyta</taxon>
        <taxon>Tracheophyta</taxon>
        <taxon>Spermatophyta</taxon>
        <taxon>Magnoliopsida</taxon>
        <taxon>Liliopsida</taxon>
        <taxon>Asparagales</taxon>
        <taxon>Orchidaceae</taxon>
        <taxon>Epidendroideae</taxon>
        <taxon>Malaxideae</taxon>
        <taxon>Dendrobiinae</taxon>
        <taxon>Dendrobium</taxon>
    </lineage>
</organism>
<evidence type="ECO:0000313" key="1">
    <source>
        <dbReference type="EMBL" id="KAI0516507.1"/>
    </source>
</evidence>
<dbReference type="AlphaFoldDB" id="A0A8T3BN50"/>
<name>A0A8T3BN50_DENNO</name>
<protein>
    <submittedName>
        <fullName evidence="1">Uncharacterized protein</fullName>
    </submittedName>
</protein>
<keyword evidence="2" id="KW-1185">Reference proteome</keyword>
<reference evidence="1" key="1">
    <citation type="journal article" date="2022" name="Front. Genet.">
        <title>Chromosome-Scale Assembly of the Dendrobium nobile Genome Provides Insights Into the Molecular Mechanism of the Biosynthesis of the Medicinal Active Ingredient of Dendrobium.</title>
        <authorList>
            <person name="Xu Q."/>
            <person name="Niu S.-C."/>
            <person name="Li K.-L."/>
            <person name="Zheng P.-J."/>
            <person name="Zhang X.-J."/>
            <person name="Jia Y."/>
            <person name="Liu Y."/>
            <person name="Niu Y.-X."/>
            <person name="Yu L.-H."/>
            <person name="Chen D.-F."/>
            <person name="Zhang G.-Q."/>
        </authorList>
    </citation>
    <scope>NUCLEOTIDE SEQUENCE</scope>
    <source>
        <tissue evidence="1">Leaf</tissue>
    </source>
</reference>
<evidence type="ECO:0000313" key="2">
    <source>
        <dbReference type="Proteomes" id="UP000829196"/>
    </source>
</evidence>
<sequence length="59" mass="6908">MIVHRSISISIERKSSFECISLWQIALLGPLSSSMEYILNTLLHHFFSEKYKIAMCYLK</sequence>
<dbReference type="Proteomes" id="UP000829196">
    <property type="component" value="Unassembled WGS sequence"/>
</dbReference>
<dbReference type="SMR" id="A0A8T3BN50"/>
<gene>
    <name evidence="1" type="ORF">KFK09_009183</name>
</gene>
<proteinExistence type="predicted"/>
<dbReference type="EMBL" id="JAGYWB010000007">
    <property type="protein sequence ID" value="KAI0516507.1"/>
    <property type="molecule type" value="Genomic_DNA"/>
</dbReference>
<comment type="caution">
    <text evidence="1">The sequence shown here is derived from an EMBL/GenBank/DDBJ whole genome shotgun (WGS) entry which is preliminary data.</text>
</comment>
<accession>A0A8T3BN50</accession>